<organism evidence="2 3">
    <name type="scientific">Polyplax serrata</name>
    <name type="common">Common mouse louse</name>
    <dbReference type="NCBI Taxonomy" id="468196"/>
    <lineage>
        <taxon>Eukaryota</taxon>
        <taxon>Metazoa</taxon>
        <taxon>Ecdysozoa</taxon>
        <taxon>Arthropoda</taxon>
        <taxon>Hexapoda</taxon>
        <taxon>Insecta</taxon>
        <taxon>Pterygota</taxon>
        <taxon>Neoptera</taxon>
        <taxon>Paraneoptera</taxon>
        <taxon>Psocodea</taxon>
        <taxon>Troctomorpha</taxon>
        <taxon>Phthiraptera</taxon>
        <taxon>Anoplura</taxon>
        <taxon>Polyplacidae</taxon>
        <taxon>Polyplax</taxon>
    </lineage>
</organism>
<reference evidence="2 3" key="1">
    <citation type="submission" date="2023-10" db="EMBL/GenBank/DDBJ databases">
        <title>Genomes of two closely related lineages of the louse Polyplax serrata with different host specificities.</title>
        <authorList>
            <person name="Martinu J."/>
            <person name="Tarabai H."/>
            <person name="Stefka J."/>
            <person name="Hypsa V."/>
        </authorList>
    </citation>
    <scope>NUCLEOTIDE SEQUENCE [LARGE SCALE GENOMIC DNA]</scope>
    <source>
        <strain evidence="2">HR10_N</strain>
    </source>
</reference>
<gene>
    <name evidence="2" type="ORF">RUM43_007926</name>
</gene>
<feature type="region of interest" description="Disordered" evidence="1">
    <location>
        <begin position="90"/>
        <end position="149"/>
    </location>
</feature>
<dbReference type="EMBL" id="JAWJWE010000003">
    <property type="protein sequence ID" value="KAK6639653.1"/>
    <property type="molecule type" value="Genomic_DNA"/>
</dbReference>
<feature type="compositionally biased region" description="Polar residues" evidence="1">
    <location>
        <begin position="112"/>
        <end position="137"/>
    </location>
</feature>
<name>A0AAN8PMW1_POLSC</name>
<dbReference type="Proteomes" id="UP001372834">
    <property type="component" value="Unassembled WGS sequence"/>
</dbReference>
<protein>
    <submittedName>
        <fullName evidence="2">Uncharacterized protein</fullName>
    </submittedName>
</protein>
<sequence>MSKVKMMGMKPDDDEITTKNVKNHIIGRRLKNAKITRWLVTRKKYYAFERSVTEDSRTGEADEEEGKSEEDDKLRGNEYHLCQLTCARTPKEAEKIRKNKRKSPDIPRTNRKQTQWQPLQLQANNKRVASNRPSTSKVGDADSSGTNERERKKLLAMSFSFLRGDPSISFQFCPRGGGKYPDIQLGVDSSLSVPNQALLKIPENSGPT</sequence>
<comment type="caution">
    <text evidence="2">The sequence shown here is derived from an EMBL/GenBank/DDBJ whole genome shotgun (WGS) entry which is preliminary data.</text>
</comment>
<evidence type="ECO:0000256" key="1">
    <source>
        <dbReference type="SAM" id="MobiDB-lite"/>
    </source>
</evidence>
<evidence type="ECO:0000313" key="3">
    <source>
        <dbReference type="Proteomes" id="UP001372834"/>
    </source>
</evidence>
<dbReference type="AlphaFoldDB" id="A0AAN8PMW1"/>
<evidence type="ECO:0000313" key="2">
    <source>
        <dbReference type="EMBL" id="KAK6639653.1"/>
    </source>
</evidence>
<proteinExistence type="predicted"/>
<accession>A0AAN8PMW1</accession>
<feature type="region of interest" description="Disordered" evidence="1">
    <location>
        <begin position="52"/>
        <end position="74"/>
    </location>
</feature>